<dbReference type="EMBL" id="GEDG01005615">
    <property type="protein sequence ID" value="JAP32845.1"/>
    <property type="molecule type" value="Transcribed_RNA"/>
</dbReference>
<name>A0A0V0IJT6_SOLCH</name>
<protein>
    <submittedName>
        <fullName evidence="2">Putative ovule protein</fullName>
    </submittedName>
</protein>
<evidence type="ECO:0000256" key="1">
    <source>
        <dbReference type="SAM" id="MobiDB-lite"/>
    </source>
</evidence>
<accession>A0A0V0IJT6</accession>
<reference evidence="2" key="1">
    <citation type="submission" date="2015-12" db="EMBL/GenBank/DDBJ databases">
        <title>Gene expression during late stages of embryo sac development: a critical building block for successful pollen-pistil interactions.</title>
        <authorList>
            <person name="Liu Y."/>
            <person name="Joly V."/>
            <person name="Sabar M."/>
            <person name="Matton D.P."/>
        </authorList>
    </citation>
    <scope>NUCLEOTIDE SEQUENCE</scope>
</reference>
<sequence>MVPLSSLVTKGTYNGCPIGLTNFFPHNFMPGKPLLIASKILRKKIINIIFLSLLRKNSTTFSLLLTNKKNSAIYILITVRKENQQHIIQIIKAKQGKGKQSNEPRRKKEEKS</sequence>
<feature type="compositionally biased region" description="Basic and acidic residues" evidence="1">
    <location>
        <begin position="100"/>
        <end position="112"/>
    </location>
</feature>
<organism evidence="2">
    <name type="scientific">Solanum chacoense</name>
    <name type="common">Chaco potato</name>
    <dbReference type="NCBI Taxonomy" id="4108"/>
    <lineage>
        <taxon>Eukaryota</taxon>
        <taxon>Viridiplantae</taxon>
        <taxon>Streptophyta</taxon>
        <taxon>Embryophyta</taxon>
        <taxon>Tracheophyta</taxon>
        <taxon>Spermatophyta</taxon>
        <taxon>Magnoliopsida</taxon>
        <taxon>eudicotyledons</taxon>
        <taxon>Gunneridae</taxon>
        <taxon>Pentapetalae</taxon>
        <taxon>asterids</taxon>
        <taxon>lamiids</taxon>
        <taxon>Solanales</taxon>
        <taxon>Solanaceae</taxon>
        <taxon>Solanoideae</taxon>
        <taxon>Solaneae</taxon>
        <taxon>Solanum</taxon>
    </lineage>
</organism>
<feature type="region of interest" description="Disordered" evidence="1">
    <location>
        <begin position="93"/>
        <end position="112"/>
    </location>
</feature>
<evidence type="ECO:0000313" key="2">
    <source>
        <dbReference type="EMBL" id="JAP32845.1"/>
    </source>
</evidence>
<proteinExistence type="predicted"/>
<dbReference type="AlphaFoldDB" id="A0A0V0IJT6"/>